<protein>
    <recommendedName>
        <fullName evidence="4">Secreted protein</fullName>
    </recommendedName>
</protein>
<dbReference type="EMBL" id="NMUH01005463">
    <property type="protein sequence ID" value="MQM12816.1"/>
    <property type="molecule type" value="Genomic_DNA"/>
</dbReference>
<evidence type="ECO:0000256" key="1">
    <source>
        <dbReference type="SAM" id="SignalP"/>
    </source>
</evidence>
<keyword evidence="1" id="KW-0732">Signal</keyword>
<gene>
    <name evidence="2" type="ORF">Taro_045735</name>
</gene>
<reference evidence="2" key="1">
    <citation type="submission" date="2017-07" db="EMBL/GenBank/DDBJ databases">
        <title>Taro Niue Genome Assembly and Annotation.</title>
        <authorList>
            <person name="Atibalentja N."/>
            <person name="Keating K."/>
            <person name="Fields C.J."/>
        </authorList>
    </citation>
    <scope>NUCLEOTIDE SEQUENCE</scope>
    <source>
        <strain evidence="2">Niue_2</strain>
        <tissue evidence="2">Leaf</tissue>
    </source>
</reference>
<keyword evidence="3" id="KW-1185">Reference proteome</keyword>
<accession>A0A843WXR2</accession>
<proteinExistence type="predicted"/>
<name>A0A843WXR2_COLES</name>
<organism evidence="2 3">
    <name type="scientific">Colocasia esculenta</name>
    <name type="common">Wild taro</name>
    <name type="synonym">Arum esculentum</name>
    <dbReference type="NCBI Taxonomy" id="4460"/>
    <lineage>
        <taxon>Eukaryota</taxon>
        <taxon>Viridiplantae</taxon>
        <taxon>Streptophyta</taxon>
        <taxon>Embryophyta</taxon>
        <taxon>Tracheophyta</taxon>
        <taxon>Spermatophyta</taxon>
        <taxon>Magnoliopsida</taxon>
        <taxon>Liliopsida</taxon>
        <taxon>Araceae</taxon>
        <taxon>Aroideae</taxon>
        <taxon>Colocasieae</taxon>
        <taxon>Colocasia</taxon>
    </lineage>
</organism>
<dbReference type="Proteomes" id="UP000652761">
    <property type="component" value="Unassembled WGS sequence"/>
</dbReference>
<feature type="chain" id="PRO_5032704072" description="Secreted protein" evidence="1">
    <location>
        <begin position="23"/>
        <end position="180"/>
    </location>
</feature>
<evidence type="ECO:0008006" key="4">
    <source>
        <dbReference type="Google" id="ProtNLM"/>
    </source>
</evidence>
<evidence type="ECO:0000313" key="2">
    <source>
        <dbReference type="EMBL" id="MQM12816.1"/>
    </source>
</evidence>
<sequence length="180" mass="20294">MAGVSCWFLGLVLHPHLEHVGCCCDALPHRDMVAVAVPFPVVMGRLALRTFRWGTRQVAWLRLVTEGDTFVAVSWRWCQEGCRLSPLPGTPILESLLREYSEIRACSSWQPSWQTLERRGKRGLDSGAESFVELSYLRQDIEVVEVFSSRRGPDSLLSHCLSLCWFRSHVVVLGVGPQLS</sequence>
<dbReference type="AlphaFoldDB" id="A0A843WXR2"/>
<feature type="signal peptide" evidence="1">
    <location>
        <begin position="1"/>
        <end position="22"/>
    </location>
</feature>
<evidence type="ECO:0000313" key="3">
    <source>
        <dbReference type="Proteomes" id="UP000652761"/>
    </source>
</evidence>
<comment type="caution">
    <text evidence="2">The sequence shown here is derived from an EMBL/GenBank/DDBJ whole genome shotgun (WGS) entry which is preliminary data.</text>
</comment>